<evidence type="ECO:0000256" key="1">
    <source>
        <dbReference type="ARBA" id="ARBA00004604"/>
    </source>
</evidence>
<keyword evidence="6" id="KW-0539">Nucleus</keyword>
<dbReference type="SUPFAM" id="SSF50978">
    <property type="entry name" value="WD40 repeat-like"/>
    <property type="match status" value="2"/>
</dbReference>
<comment type="subcellular location">
    <subcellularLocation>
        <location evidence="1">Nucleus</location>
        <location evidence="1">Nucleolus</location>
    </subcellularLocation>
</comment>
<dbReference type="RefSeq" id="XP_014509948.1">
    <property type="nucleotide sequence ID" value="XM_014654462.2"/>
</dbReference>
<gene>
    <name evidence="10" type="primary">LOC106769022</name>
</gene>
<evidence type="ECO:0000256" key="6">
    <source>
        <dbReference type="ARBA" id="ARBA00023242"/>
    </source>
</evidence>
<dbReference type="Pfam" id="PF23769">
    <property type="entry name" value="Beta-prop_WDR75_2nd"/>
    <property type="match status" value="1"/>
</dbReference>
<dbReference type="KEGG" id="vra:106769022"/>
<evidence type="ECO:0000256" key="3">
    <source>
        <dbReference type="ARBA" id="ARBA00022552"/>
    </source>
</evidence>
<evidence type="ECO:0000259" key="8">
    <source>
        <dbReference type="Pfam" id="PF23769"/>
    </source>
</evidence>
<proteinExistence type="predicted"/>
<sequence>MIRGGLNYVSSAPAFSKDGKRLFVCSGTSVSVFSTATGSLVSSLQGHTAVVTAVVVIPTTASLLSYCWTASVDGTIRQWDYSVPECVKILDLRFPIFSLVVPSALSTREEKDAKSSPNVIAYVSVESRNAQDNRPKPRSGQIRKCNLTNFHTVSSLILRETEQPESLTISPSGKFLGIKDKRKLHIWKVPKMDSDSAVSKKITLHHTKTFTVLAFHPTERIVAAGDVTGRILIWRGFGAQKFLNSSVLVNGRPTYNDDKPGVRENDDAESCCTWHWHSSGVSHLSFSSDGAYLYSGGKEGVLLLWQLDTGNKKFLPRIGSPLLYFVDSPDSSLSALSCADNQIHILKMPSMEIIKSISGIKPPLSSQDICEGLSSRVSFDCTSGSVAVQTESYRIQFYSLFANRGVYEVQVCERNHQPVDEITLVVSLVELSLDGSVMGTVEIKLPEDGIGGLVCLKFWDLDDNQRFSVSTLIYEPHRDAHISAVAFHPTRHMAVSSSYGGDFKVWVCKEEIELKGQMLQTSGWMCHAVGSYKNKAMRAAAFSADGSVLAVAADTVITLWDPNNNVLVAVIGETPMPITRLVFAGSSDYLLSVSHGSKPQLSVWSMSKLAASWSYRLQIEAVSSAIDLSYFAALVLLPESNDCTFKGDGIILLFNVKDPVPVASWSVSKAKGGGLAFLKGEPSESAITDGRASQALLVYINGDREYVIFHPYGKEARELSITGHEDRVFEETGQSGYTSIYGALPKFDWKRNIASPIPSAASERPWETIFSGSSHSLPPLTKLCSEFLESLLEKRTTAVE</sequence>
<dbReference type="InterPro" id="IPR057644">
    <property type="entry name" value="Beta-prop_WDR75_2nd"/>
</dbReference>
<protein>
    <submittedName>
        <fullName evidence="10">WD repeat-containing protein 75</fullName>
    </submittedName>
</protein>
<evidence type="ECO:0000313" key="9">
    <source>
        <dbReference type="Proteomes" id="UP000087766"/>
    </source>
</evidence>
<feature type="repeat" description="WD" evidence="7">
    <location>
        <begin position="274"/>
        <end position="315"/>
    </location>
</feature>
<name>A0A1S3UV28_VIGRR</name>
<dbReference type="GeneID" id="106769022"/>
<organism evidence="9 10">
    <name type="scientific">Vigna radiata var. radiata</name>
    <name type="common">Mung bean</name>
    <name type="synonym">Phaseolus aureus</name>
    <dbReference type="NCBI Taxonomy" id="3916"/>
    <lineage>
        <taxon>Eukaryota</taxon>
        <taxon>Viridiplantae</taxon>
        <taxon>Streptophyta</taxon>
        <taxon>Embryophyta</taxon>
        <taxon>Tracheophyta</taxon>
        <taxon>Spermatophyta</taxon>
        <taxon>Magnoliopsida</taxon>
        <taxon>eudicotyledons</taxon>
        <taxon>Gunneridae</taxon>
        <taxon>Pentapetalae</taxon>
        <taxon>rosids</taxon>
        <taxon>fabids</taxon>
        <taxon>Fabales</taxon>
        <taxon>Fabaceae</taxon>
        <taxon>Papilionoideae</taxon>
        <taxon>50 kb inversion clade</taxon>
        <taxon>NPAAA clade</taxon>
        <taxon>indigoferoid/millettioid clade</taxon>
        <taxon>Phaseoleae</taxon>
        <taxon>Vigna</taxon>
    </lineage>
</organism>
<evidence type="ECO:0000313" key="10">
    <source>
        <dbReference type="RefSeq" id="XP_014509948.1"/>
    </source>
</evidence>
<dbReference type="Pfam" id="PF23869">
    <property type="entry name" value="Beta-prop_WDR75_1st"/>
    <property type="match status" value="2"/>
</dbReference>
<feature type="repeat" description="WD" evidence="7">
    <location>
        <begin position="44"/>
        <end position="89"/>
    </location>
</feature>
<dbReference type="PANTHER" id="PTHR45176">
    <property type="entry name" value="TRANSDUCIN FAMILY PROTEIN / WD-40 REPEAT FAMILY PROTEIN-RELATED"/>
    <property type="match status" value="1"/>
</dbReference>
<dbReference type="AlphaFoldDB" id="A0A1S3UV28"/>
<accession>A0A1S3UV28</accession>
<keyword evidence="5" id="KW-0677">Repeat</keyword>
<dbReference type="Gene3D" id="2.130.10.10">
    <property type="entry name" value="YVTN repeat-like/Quinoprotein amine dehydrogenase"/>
    <property type="match status" value="4"/>
</dbReference>
<dbReference type="PROSITE" id="PS50082">
    <property type="entry name" value="WD_REPEATS_2"/>
    <property type="match status" value="2"/>
</dbReference>
<evidence type="ECO:0000256" key="4">
    <source>
        <dbReference type="ARBA" id="ARBA00022574"/>
    </source>
</evidence>
<dbReference type="InterPro" id="IPR036322">
    <property type="entry name" value="WD40_repeat_dom_sf"/>
</dbReference>
<dbReference type="PROSITE" id="PS50294">
    <property type="entry name" value="WD_REPEATS_REGION"/>
    <property type="match status" value="1"/>
</dbReference>
<dbReference type="InterPro" id="IPR015943">
    <property type="entry name" value="WD40/YVTN_repeat-like_dom_sf"/>
</dbReference>
<keyword evidence="9" id="KW-1185">Reference proteome</keyword>
<reference evidence="10" key="2">
    <citation type="submission" date="2025-08" db="UniProtKB">
        <authorList>
            <consortium name="RefSeq"/>
        </authorList>
    </citation>
    <scope>IDENTIFICATION</scope>
    <source>
        <tissue evidence="10">Leaf</tissue>
    </source>
</reference>
<reference evidence="9" key="1">
    <citation type="journal article" date="2014" name="Nat. Commun.">
        <title>Genome sequence of mungbean and insights into evolution within Vigna species.</title>
        <authorList>
            <person name="Kang Y.J."/>
            <person name="Kim S.K."/>
            <person name="Kim M.Y."/>
            <person name="Lestari P."/>
            <person name="Kim K.H."/>
            <person name="Ha B.K."/>
            <person name="Jun T.H."/>
            <person name="Hwang W.J."/>
            <person name="Lee T."/>
            <person name="Lee J."/>
            <person name="Shim S."/>
            <person name="Yoon M.Y."/>
            <person name="Jang Y.E."/>
            <person name="Han K.S."/>
            <person name="Taeprayoon P."/>
            <person name="Yoon N."/>
            <person name="Somta P."/>
            <person name="Tanya P."/>
            <person name="Kim K.S."/>
            <person name="Gwag J.G."/>
            <person name="Moon J.K."/>
            <person name="Lee Y.H."/>
            <person name="Park B.S."/>
            <person name="Bombarely A."/>
            <person name="Doyle J.J."/>
            <person name="Jackson S.A."/>
            <person name="Schafleitner R."/>
            <person name="Srinives P."/>
            <person name="Varshney R.K."/>
            <person name="Lee S.H."/>
        </authorList>
    </citation>
    <scope>NUCLEOTIDE SEQUENCE [LARGE SCALE GENOMIC DNA]</scope>
    <source>
        <strain evidence="9">cv. VC1973A</strain>
    </source>
</reference>
<evidence type="ECO:0000256" key="2">
    <source>
        <dbReference type="ARBA" id="ARBA00022517"/>
    </source>
</evidence>
<evidence type="ECO:0000256" key="5">
    <source>
        <dbReference type="ARBA" id="ARBA00022737"/>
    </source>
</evidence>
<dbReference type="PANTHER" id="PTHR45176:SF1">
    <property type="entry name" value="TRANSDUCIN FAMILY PROTEIN _ WD-40 REPEAT FAMILY PROTEIN-RELATED"/>
    <property type="match status" value="1"/>
</dbReference>
<keyword evidence="2" id="KW-0690">Ribosome biogenesis</keyword>
<evidence type="ECO:0000256" key="7">
    <source>
        <dbReference type="PROSITE-ProRule" id="PRU00221"/>
    </source>
</evidence>
<dbReference type="OrthoDB" id="4096at2759"/>
<keyword evidence="3" id="KW-0698">rRNA processing</keyword>
<feature type="domain" description="WD repeat-containing protein 75 second beta-propeller" evidence="8">
    <location>
        <begin position="380"/>
        <end position="642"/>
    </location>
</feature>
<dbReference type="STRING" id="3916.A0A1S3UV28"/>
<dbReference type="Proteomes" id="UP000087766">
    <property type="component" value="Chromosome 7"/>
</dbReference>
<dbReference type="InterPro" id="IPR001680">
    <property type="entry name" value="WD40_rpt"/>
</dbReference>
<dbReference type="SMART" id="SM00320">
    <property type="entry name" value="WD40"/>
    <property type="match status" value="6"/>
</dbReference>
<keyword evidence="4 7" id="KW-0853">WD repeat</keyword>